<keyword evidence="1" id="KW-0812">Transmembrane</keyword>
<accession>A0ABW5L8K2</accession>
<reference evidence="3" key="1">
    <citation type="journal article" date="2019" name="Int. J. Syst. Evol. Microbiol.">
        <title>The Global Catalogue of Microorganisms (GCM) 10K type strain sequencing project: providing services to taxonomists for standard genome sequencing and annotation.</title>
        <authorList>
            <consortium name="The Broad Institute Genomics Platform"/>
            <consortium name="The Broad Institute Genome Sequencing Center for Infectious Disease"/>
            <person name="Wu L."/>
            <person name="Ma J."/>
        </authorList>
    </citation>
    <scope>NUCLEOTIDE SEQUENCE [LARGE SCALE GENOMIC DNA]</scope>
    <source>
        <strain evidence="3">KCTC 52274</strain>
    </source>
</reference>
<dbReference type="EMBL" id="JBHULE010000001">
    <property type="protein sequence ID" value="MFD2561080.1"/>
    <property type="molecule type" value="Genomic_DNA"/>
</dbReference>
<name>A0ABW5L8K2_9FLAO</name>
<organism evidence="2 3">
    <name type="scientific">Aquimarina rubra</name>
    <dbReference type="NCBI Taxonomy" id="1920033"/>
    <lineage>
        <taxon>Bacteria</taxon>
        <taxon>Pseudomonadati</taxon>
        <taxon>Bacteroidota</taxon>
        <taxon>Flavobacteriia</taxon>
        <taxon>Flavobacteriales</taxon>
        <taxon>Flavobacteriaceae</taxon>
        <taxon>Aquimarina</taxon>
    </lineage>
</organism>
<proteinExistence type="predicted"/>
<keyword evidence="1" id="KW-1133">Transmembrane helix</keyword>
<sequence length="99" mass="11659">MRWHSAYTTRIGIVVMPLMIGQLALSVIQAYAIFDFYSLIDLLFIIGVWMSTFLQFVPLHTSISHGDIDKKLMNRLTSLNWLRTLLWTLIFFWSLYIMV</sequence>
<gene>
    <name evidence="2" type="ORF">ACFSR1_00270</name>
</gene>
<dbReference type="Proteomes" id="UP001597319">
    <property type="component" value="Unassembled WGS sequence"/>
</dbReference>
<evidence type="ECO:0000313" key="2">
    <source>
        <dbReference type="EMBL" id="MFD2561080.1"/>
    </source>
</evidence>
<feature type="transmembrane region" description="Helical" evidence="1">
    <location>
        <begin position="12"/>
        <end position="34"/>
    </location>
</feature>
<feature type="transmembrane region" description="Helical" evidence="1">
    <location>
        <begin position="40"/>
        <end position="59"/>
    </location>
</feature>
<evidence type="ECO:0000313" key="3">
    <source>
        <dbReference type="Proteomes" id="UP001597319"/>
    </source>
</evidence>
<dbReference type="RefSeq" id="WP_378288471.1">
    <property type="nucleotide sequence ID" value="NZ_JBHULE010000001.1"/>
</dbReference>
<keyword evidence="1" id="KW-0472">Membrane</keyword>
<keyword evidence="3" id="KW-1185">Reference proteome</keyword>
<feature type="transmembrane region" description="Helical" evidence="1">
    <location>
        <begin position="80"/>
        <end position="98"/>
    </location>
</feature>
<protein>
    <submittedName>
        <fullName evidence="2">Uncharacterized protein</fullName>
    </submittedName>
</protein>
<evidence type="ECO:0000256" key="1">
    <source>
        <dbReference type="SAM" id="Phobius"/>
    </source>
</evidence>
<comment type="caution">
    <text evidence="2">The sequence shown here is derived from an EMBL/GenBank/DDBJ whole genome shotgun (WGS) entry which is preliminary data.</text>
</comment>